<dbReference type="AlphaFoldDB" id="A0ABC9FYE4"/>
<organism evidence="2 3">
    <name type="scientific">Urochloa decumbens</name>
    <dbReference type="NCBI Taxonomy" id="240449"/>
    <lineage>
        <taxon>Eukaryota</taxon>
        <taxon>Viridiplantae</taxon>
        <taxon>Streptophyta</taxon>
        <taxon>Embryophyta</taxon>
        <taxon>Tracheophyta</taxon>
        <taxon>Spermatophyta</taxon>
        <taxon>Magnoliopsida</taxon>
        <taxon>Liliopsida</taxon>
        <taxon>Poales</taxon>
        <taxon>Poaceae</taxon>
        <taxon>PACMAD clade</taxon>
        <taxon>Panicoideae</taxon>
        <taxon>Panicodae</taxon>
        <taxon>Paniceae</taxon>
        <taxon>Melinidinae</taxon>
        <taxon>Urochloa</taxon>
    </lineage>
</organism>
<dbReference type="Proteomes" id="UP001497457">
    <property type="component" value="Chromosome 7b"/>
</dbReference>
<dbReference type="InterPro" id="IPR055357">
    <property type="entry name" value="LRR_At1g61320_AtMIF1"/>
</dbReference>
<dbReference type="SUPFAM" id="SSF52058">
    <property type="entry name" value="L domain-like"/>
    <property type="match status" value="1"/>
</dbReference>
<proteinExistence type="predicted"/>
<gene>
    <name evidence="2" type="ORF">URODEC1_LOCUS110561</name>
</gene>
<dbReference type="PANTHER" id="PTHR35545">
    <property type="entry name" value="F-BOX DOMAIN-CONTAINING PROTEIN"/>
    <property type="match status" value="1"/>
</dbReference>
<dbReference type="InterPro" id="IPR036047">
    <property type="entry name" value="F-box-like_dom_sf"/>
</dbReference>
<evidence type="ECO:0000313" key="3">
    <source>
        <dbReference type="Proteomes" id="UP001497457"/>
    </source>
</evidence>
<dbReference type="InterPro" id="IPR032675">
    <property type="entry name" value="LRR_dom_sf"/>
</dbReference>
<accession>A0ABC9FYE4</accession>
<evidence type="ECO:0000313" key="2">
    <source>
        <dbReference type="EMBL" id="CAL5084425.1"/>
    </source>
</evidence>
<dbReference type="Pfam" id="PF23622">
    <property type="entry name" value="LRR_At1g61320_AtMIF1"/>
    <property type="match status" value="1"/>
</dbReference>
<reference evidence="2" key="1">
    <citation type="submission" date="2024-10" db="EMBL/GenBank/DDBJ databases">
        <authorList>
            <person name="Ryan C."/>
        </authorList>
    </citation>
    <scope>NUCLEOTIDE SEQUENCE [LARGE SCALE GENOMIC DNA]</scope>
</reference>
<name>A0ABC9FYE4_9POAL</name>
<keyword evidence="3" id="KW-1185">Reference proteome</keyword>
<feature type="domain" description="At1g61320/AtMIF1 LRR" evidence="1">
    <location>
        <begin position="169"/>
        <end position="437"/>
    </location>
</feature>
<dbReference type="PANTHER" id="PTHR35545:SF28">
    <property type="entry name" value="OS07G0645701 PROTEIN"/>
    <property type="match status" value="1"/>
</dbReference>
<dbReference type="SUPFAM" id="SSF81383">
    <property type="entry name" value="F-box domain"/>
    <property type="match status" value="1"/>
</dbReference>
<evidence type="ECO:0000259" key="1">
    <source>
        <dbReference type="Pfam" id="PF23622"/>
    </source>
</evidence>
<sequence>MELNNGHSEKTEGEDRLSLLTDDILLSILGRVNISTAARTSVLSTRWKHLPWLLQELTMDVKDFLPALLPNLVEAEPIDSAMALLTKAIRSFLGTHRREATISSLQLKLYLVENYSDVIGSLLSEAIGVGTVKDLDLSILGEKEPENCNDEDMLQQASSVDGFFSAYPGVLHCLTRLSLYNVCFAEWDMNHFLFDCCKQLQYLYLSNCDTGGLTAWKIHAPESNLSVLELDMCFLGKLEVLHLPELKRLRWDGWMCPNAPLSFGVVPSLKELYLLCGATVHFKGFKLSEVLRDTMVQNLTLSFQGEKLWMQPEGKQLCTAFSKLRKLSLHDIFVEFDLLWIIVLLEAAPSLEIFDLEIWEHPCTASTEARGITFGERTNPLWKTSEFTSSEEWLLKEVQITGFSPMDQQMTFIRAVMERASNLQTLILKDYTPCEDCEHIGALPRSERLPAAGVFPKDKEEQDMVVKQLIIEDMASCHVDIIFGI</sequence>
<protein>
    <recommendedName>
        <fullName evidence="1">At1g61320/AtMIF1 LRR domain-containing protein</fullName>
    </recommendedName>
</protein>
<dbReference type="EMBL" id="OZ075117">
    <property type="protein sequence ID" value="CAL5084425.1"/>
    <property type="molecule type" value="Genomic_DNA"/>
</dbReference>
<dbReference type="Gene3D" id="3.80.10.10">
    <property type="entry name" value="Ribonuclease Inhibitor"/>
    <property type="match status" value="1"/>
</dbReference>